<dbReference type="EMBL" id="OZ075125">
    <property type="protein sequence ID" value="CAL4936919.1"/>
    <property type="molecule type" value="Genomic_DNA"/>
</dbReference>
<feature type="domain" description="F-box" evidence="1">
    <location>
        <begin position="20"/>
        <end position="60"/>
    </location>
</feature>
<dbReference type="InterPro" id="IPR056016">
    <property type="entry name" value="DUF7595"/>
</dbReference>
<protein>
    <recommendedName>
        <fullName evidence="1">F-box domain-containing protein</fullName>
    </recommendedName>
</protein>
<evidence type="ECO:0000313" key="3">
    <source>
        <dbReference type="Proteomes" id="UP001497457"/>
    </source>
</evidence>
<keyword evidence="3" id="KW-1185">Reference proteome</keyword>
<dbReference type="PANTHER" id="PTHR35828">
    <property type="entry name" value="OS08G0203800 PROTEIN-RELATED"/>
    <property type="match status" value="1"/>
</dbReference>
<gene>
    <name evidence="2" type="ORF">URODEC1_LOCUS30225</name>
</gene>
<sequence length="410" mass="45578">MPPRKRRRTCATAPSPAPALPADLLLEIAARSDARTIFRCSATCKLLRRAILRPGFVRHVVSRGPPDDEAVVPPSILGALGETFTFVHPIATASCHFERHLVAYLSRSAAGLLEEYAPLASRRGLVVLGRRESETNRRRRSSESERRRRQDLCVYDPLTDGRTFLPVPPDIGRDGNDHPYRGLHGDVTVFARYVLLTAADGIGCSFMLLAADMTKNLDCSSRIRVQTVYDDDAVVIGGVVHWLMHIGDSFVRNIAGKYILTYDVKAATVGSVDLPDDWRRGNDVRGFTRSQLLASPDGTKLSFIGVDRLVLSIWVLASSSGGSWALHAVVDMKAWPWDFQPWEERRIRLANFGDQRSGVVFLRCGVDQGLLYGLDMEKKATYYQTLDLDEDTGIPYEVDLASRLSSMKAF</sequence>
<dbReference type="AlphaFoldDB" id="A0ABC8Y2B0"/>
<dbReference type="Pfam" id="PF12937">
    <property type="entry name" value="F-box-like"/>
    <property type="match status" value="1"/>
</dbReference>
<dbReference type="PANTHER" id="PTHR35828:SF22">
    <property type="entry name" value="OS10G0103633 PROTEIN"/>
    <property type="match status" value="1"/>
</dbReference>
<evidence type="ECO:0000313" key="2">
    <source>
        <dbReference type="EMBL" id="CAL4936919.1"/>
    </source>
</evidence>
<dbReference type="Proteomes" id="UP001497457">
    <property type="component" value="Chromosome 15b"/>
</dbReference>
<dbReference type="CDD" id="cd09917">
    <property type="entry name" value="F-box_SF"/>
    <property type="match status" value="1"/>
</dbReference>
<dbReference type="SUPFAM" id="SSF81383">
    <property type="entry name" value="F-box domain"/>
    <property type="match status" value="1"/>
</dbReference>
<organism evidence="2 3">
    <name type="scientific">Urochloa decumbens</name>
    <dbReference type="NCBI Taxonomy" id="240449"/>
    <lineage>
        <taxon>Eukaryota</taxon>
        <taxon>Viridiplantae</taxon>
        <taxon>Streptophyta</taxon>
        <taxon>Embryophyta</taxon>
        <taxon>Tracheophyta</taxon>
        <taxon>Spermatophyta</taxon>
        <taxon>Magnoliopsida</taxon>
        <taxon>Liliopsida</taxon>
        <taxon>Poales</taxon>
        <taxon>Poaceae</taxon>
        <taxon>PACMAD clade</taxon>
        <taxon>Panicoideae</taxon>
        <taxon>Panicodae</taxon>
        <taxon>Paniceae</taxon>
        <taxon>Melinidinae</taxon>
        <taxon>Urochloa</taxon>
    </lineage>
</organism>
<evidence type="ECO:0000259" key="1">
    <source>
        <dbReference type="SMART" id="SM00256"/>
    </source>
</evidence>
<dbReference type="InterPro" id="IPR036047">
    <property type="entry name" value="F-box-like_dom_sf"/>
</dbReference>
<dbReference type="InterPro" id="IPR001810">
    <property type="entry name" value="F-box_dom"/>
</dbReference>
<reference evidence="2" key="1">
    <citation type="submission" date="2024-10" db="EMBL/GenBank/DDBJ databases">
        <authorList>
            <person name="Ryan C."/>
        </authorList>
    </citation>
    <scope>NUCLEOTIDE SEQUENCE [LARGE SCALE GENOMIC DNA]</scope>
</reference>
<name>A0ABC8Y2B0_9POAL</name>
<accession>A0ABC8Y2B0</accession>
<dbReference type="SMART" id="SM00256">
    <property type="entry name" value="FBOX"/>
    <property type="match status" value="1"/>
</dbReference>
<proteinExistence type="predicted"/>
<dbReference type="Pfam" id="PF24523">
    <property type="entry name" value="DUF7595"/>
    <property type="match status" value="1"/>
</dbReference>